<comment type="caution">
    <text evidence="2">The sequence shown here is derived from an EMBL/GenBank/DDBJ whole genome shotgun (WGS) entry which is preliminary data.</text>
</comment>
<evidence type="ECO:0000313" key="3">
    <source>
        <dbReference type="Proteomes" id="UP000503840"/>
    </source>
</evidence>
<name>A0A7J0BEY7_9BACT</name>
<evidence type="ECO:0000313" key="2">
    <source>
        <dbReference type="EMBL" id="GFM32257.1"/>
    </source>
</evidence>
<keyword evidence="1" id="KW-1133">Transmembrane helix</keyword>
<evidence type="ECO:0000256" key="1">
    <source>
        <dbReference type="SAM" id="Phobius"/>
    </source>
</evidence>
<feature type="transmembrane region" description="Helical" evidence="1">
    <location>
        <begin position="89"/>
        <end position="112"/>
    </location>
</feature>
<gene>
    <name evidence="2" type="ORF">DSM101010T_06220</name>
</gene>
<proteinExistence type="predicted"/>
<reference evidence="2 3" key="1">
    <citation type="submission" date="2020-05" db="EMBL/GenBank/DDBJ databases">
        <title>Draft genome sequence of Desulfovibrio sp. strain HN2T.</title>
        <authorList>
            <person name="Ueno A."/>
            <person name="Tamazawa S."/>
            <person name="Tamamura S."/>
            <person name="Murakami T."/>
            <person name="Kiyama T."/>
            <person name="Inomata H."/>
            <person name="Amano Y."/>
            <person name="Miyakawa K."/>
            <person name="Tamaki H."/>
            <person name="Naganuma T."/>
            <person name="Kaneko K."/>
        </authorList>
    </citation>
    <scope>NUCLEOTIDE SEQUENCE [LARGE SCALE GENOMIC DNA]</scope>
    <source>
        <strain evidence="2 3">HN2</strain>
    </source>
</reference>
<dbReference type="RefSeq" id="WP_174403974.1">
    <property type="nucleotide sequence ID" value="NZ_BLVO01000005.1"/>
</dbReference>
<keyword evidence="1" id="KW-0472">Membrane</keyword>
<keyword evidence="3" id="KW-1185">Reference proteome</keyword>
<feature type="transmembrane region" description="Helical" evidence="1">
    <location>
        <begin position="57"/>
        <end position="77"/>
    </location>
</feature>
<dbReference type="Proteomes" id="UP000503840">
    <property type="component" value="Unassembled WGS sequence"/>
</dbReference>
<sequence>MDYLQYIQYVAVACGVMCLIDCAGAVLRHPFAAGLLRRRFPAAAAQPDAQYFTAHWLLRYVCCGLAAVTLCLAEWYGSKPRAAAEQAEWPVIAVGLVFFAVLFVLLAFASYWHGAVLAGDKLYFAGIAPWQTVVAPVGEITVDGGENPSGRRRDIFRLYNVYRGEDRRYSSMLPGLGMAVRLVAPKAAPLAAVDFGQVVVAHVVESVAEAVHGKKESR</sequence>
<keyword evidence="1" id="KW-0812">Transmembrane</keyword>
<protein>
    <submittedName>
        <fullName evidence="2">Uncharacterized protein</fullName>
    </submittedName>
</protein>
<feature type="transmembrane region" description="Helical" evidence="1">
    <location>
        <begin position="6"/>
        <end position="27"/>
    </location>
</feature>
<dbReference type="AlphaFoldDB" id="A0A7J0BEY7"/>
<dbReference type="EMBL" id="BLVO01000005">
    <property type="protein sequence ID" value="GFM32257.1"/>
    <property type="molecule type" value="Genomic_DNA"/>
</dbReference>
<organism evidence="2 3">
    <name type="scientific">Desulfovibrio subterraneus</name>
    <dbReference type="NCBI Taxonomy" id="2718620"/>
    <lineage>
        <taxon>Bacteria</taxon>
        <taxon>Pseudomonadati</taxon>
        <taxon>Thermodesulfobacteriota</taxon>
        <taxon>Desulfovibrionia</taxon>
        <taxon>Desulfovibrionales</taxon>
        <taxon>Desulfovibrionaceae</taxon>
        <taxon>Desulfovibrio</taxon>
    </lineage>
</organism>
<accession>A0A7J0BEY7</accession>